<evidence type="ECO:0000313" key="1">
    <source>
        <dbReference type="EMBL" id="KHG25557.1"/>
    </source>
</evidence>
<dbReference type="EMBL" id="KN432851">
    <property type="protein sequence ID" value="KHG25557.1"/>
    <property type="molecule type" value="Genomic_DNA"/>
</dbReference>
<sequence>MPNRRMCSSLATMIMNSFRPSYDVRKPHMNLRNN</sequence>
<reference evidence="2" key="1">
    <citation type="submission" date="2014-09" db="EMBL/GenBank/DDBJ databases">
        <authorList>
            <person name="Mudge J."/>
            <person name="Ramaraj T."/>
            <person name="Lindquist I.E."/>
            <person name="Bharti A.K."/>
            <person name="Sundararajan A."/>
            <person name="Cameron C.T."/>
            <person name="Woodward J.E."/>
            <person name="May G.D."/>
            <person name="Brubaker C."/>
            <person name="Broadhvest J."/>
            <person name="Wilkins T.A."/>
        </authorList>
    </citation>
    <scope>NUCLEOTIDE SEQUENCE</scope>
    <source>
        <strain evidence="2">cv. AKA8401</strain>
    </source>
</reference>
<dbReference type="Proteomes" id="UP000032142">
    <property type="component" value="Unassembled WGS sequence"/>
</dbReference>
<proteinExistence type="predicted"/>
<organism evidence="1 2">
    <name type="scientific">Gossypium arboreum</name>
    <name type="common">Tree cotton</name>
    <name type="synonym">Gossypium nanking</name>
    <dbReference type="NCBI Taxonomy" id="29729"/>
    <lineage>
        <taxon>Eukaryota</taxon>
        <taxon>Viridiplantae</taxon>
        <taxon>Streptophyta</taxon>
        <taxon>Embryophyta</taxon>
        <taxon>Tracheophyta</taxon>
        <taxon>Spermatophyta</taxon>
        <taxon>Magnoliopsida</taxon>
        <taxon>eudicotyledons</taxon>
        <taxon>Gunneridae</taxon>
        <taxon>Pentapetalae</taxon>
        <taxon>rosids</taxon>
        <taxon>malvids</taxon>
        <taxon>Malvales</taxon>
        <taxon>Malvaceae</taxon>
        <taxon>Malvoideae</taxon>
        <taxon>Gossypium</taxon>
    </lineage>
</organism>
<keyword evidence="2" id="KW-1185">Reference proteome</keyword>
<accession>A0A0B0PKZ1</accession>
<name>A0A0B0PKZ1_GOSAR</name>
<protein>
    <submittedName>
        <fullName evidence="1">Uncharacterized protein</fullName>
    </submittedName>
</protein>
<gene>
    <name evidence="1" type="ORF">F383_32088</name>
</gene>
<dbReference type="AlphaFoldDB" id="A0A0B0PKZ1"/>
<evidence type="ECO:0000313" key="2">
    <source>
        <dbReference type="Proteomes" id="UP000032142"/>
    </source>
</evidence>